<proteinExistence type="predicted"/>
<feature type="compositionally biased region" description="Polar residues" evidence="1">
    <location>
        <begin position="83"/>
        <end position="108"/>
    </location>
</feature>
<keyword evidence="3" id="KW-1185">Reference proteome</keyword>
<dbReference type="AlphaFoldDB" id="A0A8C5FGY4"/>
<sequence>MDVSFSSCMNPMHSAAGSGFNPPPEDHQAENKGTLRSCHHPSHSLNQFFILKHRKSSNLAEMSTAVPNYRRTKPGGIKVAAPTNGNAGPTSQIPGLSQSATESTPTERSTGRRVGIFATDSEYVKLAKAGGQKGLLSHDVDTDDKPKAAYNPPDFFISSKSGSKATSPDGLTRALRQPLAAPFGTDSAQSWDKEDECVSPSKDKGSPESPACDLEGLVISEAHKYKRTCYDKKTPPVSMSKLLSFGYVEEEEKKNSNDDDASSTVHLHFFIKYTVVTFMGFLFSKWSIS</sequence>
<dbReference type="GeneTree" id="ENSGT01030000235131"/>
<gene>
    <name evidence="2" type="primary">c4h7orf57</name>
</gene>
<evidence type="ECO:0000313" key="3">
    <source>
        <dbReference type="Proteomes" id="UP000694546"/>
    </source>
</evidence>
<organism evidence="2 3">
    <name type="scientific">Gadus morhua</name>
    <name type="common">Atlantic cod</name>
    <dbReference type="NCBI Taxonomy" id="8049"/>
    <lineage>
        <taxon>Eukaryota</taxon>
        <taxon>Metazoa</taxon>
        <taxon>Chordata</taxon>
        <taxon>Craniata</taxon>
        <taxon>Vertebrata</taxon>
        <taxon>Euteleostomi</taxon>
        <taxon>Actinopterygii</taxon>
        <taxon>Neopterygii</taxon>
        <taxon>Teleostei</taxon>
        <taxon>Neoteleostei</taxon>
        <taxon>Acanthomorphata</taxon>
        <taxon>Zeiogadaria</taxon>
        <taxon>Gadariae</taxon>
        <taxon>Gadiformes</taxon>
        <taxon>Gadoidei</taxon>
        <taxon>Gadidae</taxon>
        <taxon>Gadus</taxon>
    </lineage>
</organism>
<protein>
    <submittedName>
        <fullName evidence="2">Uncharacterized protein</fullName>
    </submittedName>
</protein>
<dbReference type="Ensembl" id="ENSGMOT00000067360.1">
    <property type="protein sequence ID" value="ENSGMOP00000035815.1"/>
    <property type="gene ID" value="ENSGMOG00000023932.1"/>
</dbReference>
<name>A0A8C5FGY4_GADMO</name>
<dbReference type="PANTHER" id="PTHR31097">
    <property type="entry name" value="SI:DKEY-276J7.1"/>
    <property type="match status" value="1"/>
</dbReference>
<feature type="region of interest" description="Disordered" evidence="1">
    <location>
        <begin position="182"/>
        <end position="212"/>
    </location>
</feature>
<feature type="region of interest" description="Disordered" evidence="1">
    <location>
        <begin position="14"/>
        <end position="39"/>
    </location>
</feature>
<dbReference type="Proteomes" id="UP000694546">
    <property type="component" value="Chromosome 4"/>
</dbReference>
<evidence type="ECO:0000256" key="1">
    <source>
        <dbReference type="SAM" id="MobiDB-lite"/>
    </source>
</evidence>
<reference evidence="2" key="2">
    <citation type="submission" date="2025-09" db="UniProtKB">
        <authorList>
            <consortium name="Ensembl"/>
        </authorList>
    </citation>
    <scope>IDENTIFICATION</scope>
</reference>
<evidence type="ECO:0000313" key="2">
    <source>
        <dbReference type="Ensembl" id="ENSGMOP00000035815.1"/>
    </source>
</evidence>
<dbReference type="Pfam" id="PF17662">
    <property type="entry name" value="DUF5524"/>
    <property type="match status" value="1"/>
</dbReference>
<dbReference type="InterPro" id="IPR040247">
    <property type="entry name" value="DUF5524"/>
</dbReference>
<accession>A0A8C5FGY4</accession>
<dbReference type="PANTHER" id="PTHR31097:SF3">
    <property type="entry name" value="SI:DKEY-276J7.1"/>
    <property type="match status" value="1"/>
</dbReference>
<feature type="region of interest" description="Disordered" evidence="1">
    <location>
        <begin position="79"/>
        <end position="111"/>
    </location>
</feature>
<reference evidence="2" key="1">
    <citation type="submission" date="2025-08" db="UniProtKB">
        <authorList>
            <consortium name="Ensembl"/>
        </authorList>
    </citation>
    <scope>IDENTIFICATION</scope>
</reference>